<dbReference type="OrthoDB" id="338808at2"/>
<proteinExistence type="predicted"/>
<comment type="caution">
    <text evidence="3">The sequence shown here is derived from an EMBL/GenBank/DDBJ whole genome shotgun (WGS) entry which is preliminary data.</text>
</comment>
<feature type="domain" description="Lcl C-terminal" evidence="1">
    <location>
        <begin position="50"/>
        <end position="219"/>
    </location>
</feature>
<dbReference type="AlphaFoldDB" id="A0A2M9ZR99"/>
<evidence type="ECO:0000313" key="2">
    <source>
        <dbReference type="EMBL" id="PJZ68081.1"/>
    </source>
</evidence>
<evidence type="ECO:0000313" key="5">
    <source>
        <dbReference type="Proteomes" id="UP000231990"/>
    </source>
</evidence>
<dbReference type="RefSeq" id="WP_100715510.1">
    <property type="nucleotide sequence ID" value="NZ_NPDY01000036.1"/>
</dbReference>
<evidence type="ECO:0000259" key="1">
    <source>
        <dbReference type="Pfam" id="PF07603"/>
    </source>
</evidence>
<evidence type="ECO:0000313" key="3">
    <source>
        <dbReference type="EMBL" id="PJZ74463.1"/>
    </source>
</evidence>
<dbReference type="Proteomes" id="UP000231962">
    <property type="component" value="Unassembled WGS sequence"/>
</dbReference>
<sequence>MALFVLLIGVTVSCEEKPTKDMYGFTEEDPNVAFAGLLTFQTYTPNLTNKTISDPTSGLMWKICTQGQQFVQTGASTYTCTGQFSGPTGTSYGASQIQYCDKALPSCNTLSLPQVLTNLQTFPITGSSEAFVSCNTDTTGGFSDWRVAAFPELKALSASSRNAMFLKFPNTVEDFYWSSWANEQDAAGETARAVSFSRDRFGEDQSFKKTSRHYVRCVRNLP</sequence>
<dbReference type="NCBIfam" id="NF047850">
    <property type="entry name" value="Lsa25"/>
    <property type="match status" value="1"/>
</dbReference>
<gene>
    <name evidence="2" type="ORF">CH360_18090</name>
    <name evidence="3" type="ORF">CH373_04570</name>
</gene>
<accession>A0A2M9ZR99</accession>
<reference evidence="4 5" key="1">
    <citation type="submission" date="2017-07" db="EMBL/GenBank/DDBJ databases">
        <title>Leptospira spp. isolated from tropical soils.</title>
        <authorList>
            <person name="Thibeaux R."/>
            <person name="Iraola G."/>
            <person name="Ferres I."/>
            <person name="Bierque E."/>
            <person name="Girault D."/>
            <person name="Soupe-Gilbert M.-E."/>
            <person name="Picardeau M."/>
            <person name="Goarant C."/>
        </authorList>
    </citation>
    <scope>NUCLEOTIDE SEQUENCE [LARGE SCALE GENOMIC DNA]</scope>
    <source>
        <strain evidence="3 5">FH1-B-B1</strain>
        <strain evidence="2 4">FH1-B-C1</strain>
    </source>
</reference>
<name>A0A2M9ZR99_9LEPT</name>
<organism evidence="3 5">
    <name type="scientific">Leptospira perolatii</name>
    <dbReference type="NCBI Taxonomy" id="2023191"/>
    <lineage>
        <taxon>Bacteria</taxon>
        <taxon>Pseudomonadati</taxon>
        <taxon>Spirochaetota</taxon>
        <taxon>Spirochaetia</taxon>
        <taxon>Leptospirales</taxon>
        <taxon>Leptospiraceae</taxon>
        <taxon>Leptospira</taxon>
    </lineage>
</organism>
<protein>
    <recommendedName>
        <fullName evidence="1">Lcl C-terminal domain-containing protein</fullName>
    </recommendedName>
</protein>
<dbReference type="Proteomes" id="UP000231990">
    <property type="component" value="Unassembled WGS sequence"/>
</dbReference>
<dbReference type="PANTHER" id="PTHR35812:SF1">
    <property type="entry name" value="LIPOPROTEIN"/>
    <property type="match status" value="1"/>
</dbReference>
<dbReference type="EMBL" id="NPDZ01000002">
    <property type="protein sequence ID" value="PJZ74463.1"/>
    <property type="molecule type" value="Genomic_DNA"/>
</dbReference>
<dbReference type="InterPro" id="IPR011460">
    <property type="entry name" value="Lcl_C"/>
</dbReference>
<dbReference type="EMBL" id="NPDY01000036">
    <property type="protein sequence ID" value="PJZ68081.1"/>
    <property type="molecule type" value="Genomic_DNA"/>
</dbReference>
<keyword evidence="4" id="KW-1185">Reference proteome</keyword>
<dbReference type="Pfam" id="PF07603">
    <property type="entry name" value="Lcl_C"/>
    <property type="match status" value="1"/>
</dbReference>
<evidence type="ECO:0000313" key="4">
    <source>
        <dbReference type="Proteomes" id="UP000231962"/>
    </source>
</evidence>
<dbReference type="PANTHER" id="PTHR35812">
    <property type="entry name" value="LIPOPROTEIN"/>
    <property type="match status" value="1"/>
</dbReference>